<dbReference type="EMBL" id="KF125628">
    <property type="protein sequence ID" value="AIA92956.1"/>
    <property type="molecule type" value="Genomic_DNA"/>
</dbReference>
<accession>A0A060CJK9</accession>
<dbReference type="Gene3D" id="3.20.20.80">
    <property type="entry name" value="Glycosidases"/>
    <property type="match status" value="1"/>
</dbReference>
<feature type="non-terminal residue" evidence="5">
    <location>
        <position position="181"/>
    </location>
</feature>
<protein>
    <submittedName>
        <fullName evidence="5">Glyco_hydro_20</fullName>
    </submittedName>
</protein>
<dbReference type="GO" id="GO:0004563">
    <property type="term" value="F:beta-N-acetylhexosaminidase activity"/>
    <property type="evidence" value="ECO:0007669"/>
    <property type="project" value="UniProtKB-ARBA"/>
</dbReference>
<evidence type="ECO:0000256" key="2">
    <source>
        <dbReference type="ARBA" id="ARBA00022801"/>
    </source>
</evidence>
<evidence type="ECO:0000256" key="1">
    <source>
        <dbReference type="ARBA" id="ARBA00006285"/>
    </source>
</evidence>
<dbReference type="InterPro" id="IPR017853">
    <property type="entry name" value="GH"/>
</dbReference>
<name>A0A060CJK9_9CELL</name>
<feature type="compositionally biased region" description="Basic and acidic residues" evidence="3">
    <location>
        <begin position="18"/>
        <end position="41"/>
    </location>
</feature>
<comment type="similarity">
    <text evidence="1">Belongs to the glycosyl hydrolase 20 family.</text>
</comment>
<dbReference type="AlphaFoldDB" id="A0A060CJK9"/>
<evidence type="ECO:0000313" key="5">
    <source>
        <dbReference type="EMBL" id="AIA92956.1"/>
    </source>
</evidence>
<dbReference type="Pfam" id="PF00728">
    <property type="entry name" value="Glyco_hydro_20"/>
    <property type="match status" value="1"/>
</dbReference>
<feature type="region of interest" description="Disordered" evidence="3">
    <location>
        <begin position="1"/>
        <end position="52"/>
    </location>
</feature>
<dbReference type="InterPro" id="IPR015883">
    <property type="entry name" value="Glyco_hydro_20_cat"/>
</dbReference>
<proteinExistence type="inferred from homology"/>
<organism evidence="5">
    <name type="scientific">uncultured Cellulomonas sp</name>
    <dbReference type="NCBI Taxonomy" id="189682"/>
    <lineage>
        <taxon>Bacteria</taxon>
        <taxon>Bacillati</taxon>
        <taxon>Actinomycetota</taxon>
        <taxon>Actinomycetes</taxon>
        <taxon>Micrococcales</taxon>
        <taxon>Cellulomonadaceae</taxon>
        <taxon>Cellulomonas</taxon>
        <taxon>environmental samples</taxon>
    </lineage>
</organism>
<feature type="non-terminal residue" evidence="5">
    <location>
        <position position="1"/>
    </location>
</feature>
<evidence type="ECO:0000259" key="4">
    <source>
        <dbReference type="Pfam" id="PF00728"/>
    </source>
</evidence>
<dbReference type="GO" id="GO:0005975">
    <property type="term" value="P:carbohydrate metabolic process"/>
    <property type="evidence" value="ECO:0007669"/>
    <property type="project" value="InterPro"/>
</dbReference>
<reference evidence="5" key="1">
    <citation type="journal article" date="2013" name="Environ. Microbiol.">
        <title>Seasonally variable intestinal metagenomes of the red palm weevil (Rhynchophorus ferrugineus).</title>
        <authorList>
            <person name="Jia S."/>
            <person name="Zhang X."/>
            <person name="Zhang G."/>
            <person name="Yin A."/>
            <person name="Zhang S."/>
            <person name="Li F."/>
            <person name="Wang L."/>
            <person name="Zhao D."/>
            <person name="Yun Q."/>
            <person name="Tala"/>
            <person name="Wang J."/>
            <person name="Sun G."/>
            <person name="Baabdullah M."/>
            <person name="Yu X."/>
            <person name="Hu S."/>
            <person name="Al-Mssallem I.S."/>
            <person name="Yu J."/>
        </authorList>
    </citation>
    <scope>NUCLEOTIDE SEQUENCE</scope>
</reference>
<feature type="domain" description="Glycoside hydrolase family 20 catalytic" evidence="4">
    <location>
        <begin position="63"/>
        <end position="179"/>
    </location>
</feature>
<sequence>EPDGVAKRPTRRRGGVLDADHARAGDRSLPHRGAHPRDRVGEGTVHIGGDESLSTSHEDYLEIVGSAVDTVHRAGGRVVAWQEAADLLGPGDLVQVWDERQDFSRIVEASRRGVGVILSPASRTYLDAKYSDDFPLGLTWAGTSELRDCLEWDPLEVVPGLGPSAVAGVEAAIWSETTRTL</sequence>
<keyword evidence="2" id="KW-0378">Hydrolase</keyword>
<dbReference type="SUPFAM" id="SSF51445">
    <property type="entry name" value="(Trans)glycosidases"/>
    <property type="match status" value="1"/>
</dbReference>
<evidence type="ECO:0000256" key="3">
    <source>
        <dbReference type="SAM" id="MobiDB-lite"/>
    </source>
</evidence>